<gene>
    <name evidence="1" type="ORF">UFOPK1619_00134</name>
</gene>
<proteinExistence type="predicted"/>
<dbReference type="PROSITE" id="PS51257">
    <property type="entry name" value="PROKAR_LIPOPROTEIN"/>
    <property type="match status" value="1"/>
</dbReference>
<name>A0A6J6D4E0_9ZZZZ</name>
<dbReference type="SUPFAM" id="SSF52266">
    <property type="entry name" value="SGNH hydrolase"/>
    <property type="match status" value="1"/>
</dbReference>
<evidence type="ECO:0000313" key="1">
    <source>
        <dbReference type="EMBL" id="CAB4557133.1"/>
    </source>
</evidence>
<organism evidence="1">
    <name type="scientific">freshwater metagenome</name>
    <dbReference type="NCBI Taxonomy" id="449393"/>
    <lineage>
        <taxon>unclassified sequences</taxon>
        <taxon>metagenomes</taxon>
        <taxon>ecological metagenomes</taxon>
    </lineage>
</organism>
<protein>
    <submittedName>
        <fullName evidence="1">Unannotated protein</fullName>
    </submittedName>
</protein>
<reference evidence="1" key="1">
    <citation type="submission" date="2020-05" db="EMBL/GenBank/DDBJ databases">
        <authorList>
            <person name="Chiriac C."/>
            <person name="Salcher M."/>
            <person name="Ghai R."/>
            <person name="Kavagutti S V."/>
        </authorList>
    </citation>
    <scope>NUCLEOTIDE SEQUENCE</scope>
</reference>
<dbReference type="InterPro" id="IPR036514">
    <property type="entry name" value="SGNH_hydro_sf"/>
</dbReference>
<dbReference type="Gene3D" id="3.40.50.1110">
    <property type="entry name" value="SGNH hydrolase"/>
    <property type="match status" value="1"/>
</dbReference>
<dbReference type="AlphaFoldDB" id="A0A6J6D4E0"/>
<accession>A0A6J6D4E0</accession>
<sequence length="295" mass="30315">MTPPRLRSFIPVVILCAVLSACLDATPGRDVLQLNNVGRIPGINSAGGAVVVNGVRASYANYEGSPLGSRADGNKLLVLGDSILAATASRYGGSMCSALVPLGWSVAVEAEAGQMVGFGRTVLKDRIYEGWNAAVVFLGTNYGGSATNYSRDLTAIVDALAPRPTLLLTASLFKPVMQDVNTVIRTVASKYPNVAVLDWGTASAQPGLMNRDNVHPNDTGRQVLVGSIAAALGNAPVGTGSCLPSKYTDDSLVTGDNTMPSSTLVGQSTVPGSSTIAPQITTTTTIAPPVVTTVP</sequence>
<dbReference type="EMBL" id="CAEZTI010000012">
    <property type="protein sequence ID" value="CAB4557133.1"/>
    <property type="molecule type" value="Genomic_DNA"/>
</dbReference>